<dbReference type="GO" id="GO:0046081">
    <property type="term" value="P:dUTP catabolic process"/>
    <property type="evidence" value="ECO:0007669"/>
    <property type="project" value="TreeGrafter"/>
</dbReference>
<dbReference type="HOGENOM" id="CLU_038356_3_2_11"/>
<dbReference type="Gene3D" id="1.10.287.1080">
    <property type="entry name" value="MazG-like"/>
    <property type="match status" value="1"/>
</dbReference>
<organism evidence="2 3">
    <name type="scientific">Corynebacterium genitalium ATCC 33030</name>
    <dbReference type="NCBI Taxonomy" id="585529"/>
    <lineage>
        <taxon>Bacteria</taxon>
        <taxon>Bacillati</taxon>
        <taxon>Actinomycetota</taxon>
        <taxon>Actinomycetes</taxon>
        <taxon>Mycobacteriales</taxon>
        <taxon>Corynebacteriaceae</taxon>
        <taxon>Corynebacterium</taxon>
    </lineage>
</organism>
<evidence type="ECO:0000259" key="1">
    <source>
        <dbReference type="Pfam" id="PF03819"/>
    </source>
</evidence>
<dbReference type="GO" id="GO:0046047">
    <property type="term" value="P:TTP catabolic process"/>
    <property type="evidence" value="ECO:0007669"/>
    <property type="project" value="TreeGrafter"/>
</dbReference>
<accession>D7WEC3</accession>
<dbReference type="AlphaFoldDB" id="D7WEC3"/>
<dbReference type="InterPro" id="IPR011551">
    <property type="entry name" value="NTP_PyrPHydrolase_MazG"/>
</dbReference>
<dbReference type="OrthoDB" id="9808939at2"/>
<dbReference type="GO" id="GO:0047429">
    <property type="term" value="F:nucleoside triphosphate diphosphatase activity"/>
    <property type="evidence" value="ECO:0007669"/>
    <property type="project" value="TreeGrafter"/>
</dbReference>
<comment type="caution">
    <text evidence="2">The sequence shown here is derived from an EMBL/GenBank/DDBJ whole genome shotgun (WGS) entry which is preliminary data.</text>
</comment>
<dbReference type="InterPro" id="IPR004518">
    <property type="entry name" value="MazG-like_dom"/>
</dbReference>
<protein>
    <submittedName>
        <fullName evidence="2">MazG nucleotide pyrophosphohydrolase domain protein</fullName>
    </submittedName>
</protein>
<feature type="domain" description="NTP pyrophosphohydrolase MazG-like" evidence="1">
    <location>
        <begin position="105"/>
        <end position="179"/>
    </location>
</feature>
<dbReference type="STRING" id="585529.HMPREF0291_11157"/>
<dbReference type="InterPro" id="IPR048015">
    <property type="entry name" value="NTP-PPase_MazG-like_N"/>
</dbReference>
<dbReference type="Pfam" id="PF03819">
    <property type="entry name" value="MazG"/>
    <property type="match status" value="1"/>
</dbReference>
<keyword evidence="3" id="KW-1185">Reference proteome</keyword>
<dbReference type="PANTHER" id="PTHR30522">
    <property type="entry name" value="NUCLEOSIDE TRIPHOSPHATE PYROPHOSPHOHYDROLASE"/>
    <property type="match status" value="1"/>
</dbReference>
<dbReference type="EMBL" id="ACLJ02000003">
    <property type="protein sequence ID" value="EFK53500.1"/>
    <property type="molecule type" value="Genomic_DNA"/>
</dbReference>
<dbReference type="RefSeq" id="WP_005289368.1">
    <property type="nucleotide sequence ID" value="NZ_CM000961.1"/>
</dbReference>
<dbReference type="PANTHER" id="PTHR30522:SF0">
    <property type="entry name" value="NUCLEOSIDE TRIPHOSPHATE PYROPHOSPHOHYDROLASE"/>
    <property type="match status" value="1"/>
</dbReference>
<dbReference type="GO" id="GO:0046061">
    <property type="term" value="P:dATP catabolic process"/>
    <property type="evidence" value="ECO:0007669"/>
    <property type="project" value="TreeGrafter"/>
</dbReference>
<dbReference type="CDD" id="cd11528">
    <property type="entry name" value="NTP-PPase_MazG_Nterm"/>
    <property type="match status" value="1"/>
</dbReference>
<name>D7WEC3_9CORY</name>
<sequence length="210" mass="23420">MSVLVLDPRWPDMISIGVAGRVKGPVIFTDEVPIAARWNFGDLVRGEDAEGQGWLVTTDLHDPVVQERVEAGEELVQVSSLLDPVYQAQRVMRAARTRGEWEMGQTHESLLEYLEQESAEFADAVRTEQGDEEMKKELSDLLLQVLFHAEIANQRGAFSFADVAQAFVDKMKSRAPYLFNGSTGTVAKAEQVRLWAEGKKREITGGGSRR</sequence>
<dbReference type="eggNOG" id="COG1694">
    <property type="taxonomic scope" value="Bacteria"/>
</dbReference>
<dbReference type="SUPFAM" id="SSF101386">
    <property type="entry name" value="all-alpha NTP pyrophosphatases"/>
    <property type="match status" value="1"/>
</dbReference>
<gene>
    <name evidence="2" type="ORF">HMPREF0291_11157</name>
</gene>
<dbReference type="Proteomes" id="UP000004208">
    <property type="component" value="Unassembled WGS sequence"/>
</dbReference>
<dbReference type="GO" id="GO:0006203">
    <property type="term" value="P:dGTP catabolic process"/>
    <property type="evidence" value="ECO:0007669"/>
    <property type="project" value="TreeGrafter"/>
</dbReference>
<dbReference type="GO" id="GO:0046052">
    <property type="term" value="P:UTP catabolic process"/>
    <property type="evidence" value="ECO:0007669"/>
    <property type="project" value="TreeGrafter"/>
</dbReference>
<proteinExistence type="predicted"/>
<evidence type="ECO:0000313" key="2">
    <source>
        <dbReference type="EMBL" id="EFK53500.1"/>
    </source>
</evidence>
<evidence type="ECO:0000313" key="3">
    <source>
        <dbReference type="Proteomes" id="UP000004208"/>
    </source>
</evidence>
<reference evidence="2" key="1">
    <citation type="submission" date="2010-06" db="EMBL/GenBank/DDBJ databases">
        <authorList>
            <person name="Muzny D."/>
            <person name="Qin X."/>
            <person name="Buhay C."/>
            <person name="Dugan-Rocha S."/>
            <person name="Ding Y."/>
            <person name="Chen G."/>
            <person name="Hawes A."/>
            <person name="Holder M."/>
            <person name="Jhangiani S."/>
            <person name="Johnson A."/>
            <person name="Khan Z."/>
            <person name="Li Z."/>
            <person name="Liu W."/>
            <person name="Liu X."/>
            <person name="Perez L."/>
            <person name="Shen H."/>
            <person name="Wang Q."/>
            <person name="Watt J."/>
            <person name="Xi L."/>
            <person name="Xin Y."/>
            <person name="Zhou J."/>
            <person name="Deng J."/>
            <person name="Jiang H."/>
            <person name="Liu Y."/>
            <person name="Qu J."/>
            <person name="Song X.-Z."/>
            <person name="Zhang L."/>
            <person name="Villasana D."/>
            <person name="Johnson A."/>
            <person name="Liu J."/>
            <person name="Liyanage D."/>
            <person name="Lorensuhewa L."/>
            <person name="Robinson T."/>
            <person name="Song A."/>
            <person name="Song B.-B."/>
            <person name="Dinh H."/>
            <person name="Thornton R."/>
            <person name="Coyle M."/>
            <person name="Francisco L."/>
            <person name="Jackson L."/>
            <person name="Javaid M."/>
            <person name="Korchina V."/>
            <person name="Kovar C."/>
            <person name="Mata R."/>
            <person name="Mathew T."/>
            <person name="Ngo R."/>
            <person name="Nguyen L."/>
            <person name="Nguyen N."/>
            <person name="Okwuonu G."/>
            <person name="Ongeri F."/>
            <person name="Pham C."/>
            <person name="Simmons D."/>
            <person name="Wilczek-Boney K."/>
            <person name="Hale W."/>
            <person name="Jakkamsetti A."/>
            <person name="Pham P."/>
            <person name="Ruth R."/>
            <person name="San Lucas F."/>
            <person name="Warren J."/>
            <person name="Zhang J."/>
            <person name="Zhao Z."/>
            <person name="Zhou C."/>
            <person name="Zhu D."/>
            <person name="Lee S."/>
            <person name="Bess C."/>
            <person name="Blankenburg K."/>
            <person name="Forbes L."/>
            <person name="Fu Q."/>
            <person name="Gubbala S."/>
            <person name="Hirani K."/>
            <person name="Jayaseelan J.C."/>
            <person name="Lara F."/>
            <person name="Munidasa M."/>
            <person name="Palculict T."/>
            <person name="Patil S."/>
            <person name="Pu L.-L."/>
            <person name="Saada N."/>
            <person name="Tang L."/>
            <person name="Weissenberger G."/>
            <person name="Zhu Y."/>
            <person name="Hemphill L."/>
            <person name="Shang Y."/>
            <person name="Youmans B."/>
            <person name="Ayvaz T."/>
            <person name="Ross M."/>
            <person name="Santibanez J."/>
            <person name="Aqrawi P."/>
            <person name="Gross S."/>
            <person name="Joshi V."/>
            <person name="Fowler G."/>
            <person name="Nazareth L."/>
            <person name="Reid J."/>
            <person name="Worley K."/>
            <person name="Petrosino J."/>
            <person name="Highlander S."/>
            <person name="Gibbs R."/>
        </authorList>
    </citation>
    <scope>NUCLEOTIDE SEQUENCE [LARGE SCALE GENOMIC DNA]</scope>
    <source>
        <strain evidence="2">ATCC 33030</strain>
    </source>
</reference>
<dbReference type="GO" id="GO:0046076">
    <property type="term" value="P:dTTP catabolic process"/>
    <property type="evidence" value="ECO:0007669"/>
    <property type="project" value="TreeGrafter"/>
</dbReference>